<accession>A0A9J6FSD4</accession>
<name>A0A9J6FSD4_HAELO</name>
<dbReference type="Proteomes" id="UP000821853">
    <property type="component" value="Unassembled WGS sequence"/>
</dbReference>
<feature type="region of interest" description="Disordered" evidence="1">
    <location>
        <begin position="37"/>
        <end position="64"/>
    </location>
</feature>
<dbReference type="VEuPathDB" id="VectorBase:HLOH_055975"/>
<sequence>MTMDAVTVQGEDISPTDITPEKGWLECYRRRGNRALESFRESTPSNNQVNTPAGRALSRTLPRLPPLPREHIKIIFRPHGGMNVARTGSANLRDAISYRWLISCGRRHRQTSSASTPKRTFSC</sequence>
<evidence type="ECO:0000313" key="2">
    <source>
        <dbReference type="EMBL" id="KAH9365683.1"/>
    </source>
</evidence>
<proteinExistence type="predicted"/>
<organism evidence="2 3">
    <name type="scientific">Haemaphysalis longicornis</name>
    <name type="common">Bush tick</name>
    <dbReference type="NCBI Taxonomy" id="44386"/>
    <lineage>
        <taxon>Eukaryota</taxon>
        <taxon>Metazoa</taxon>
        <taxon>Ecdysozoa</taxon>
        <taxon>Arthropoda</taxon>
        <taxon>Chelicerata</taxon>
        <taxon>Arachnida</taxon>
        <taxon>Acari</taxon>
        <taxon>Parasitiformes</taxon>
        <taxon>Ixodida</taxon>
        <taxon>Ixodoidea</taxon>
        <taxon>Ixodidae</taxon>
        <taxon>Haemaphysalinae</taxon>
        <taxon>Haemaphysalis</taxon>
    </lineage>
</organism>
<keyword evidence="3" id="KW-1185">Reference proteome</keyword>
<gene>
    <name evidence="2" type="ORF">HPB48_000834</name>
</gene>
<feature type="compositionally biased region" description="Polar residues" evidence="1">
    <location>
        <begin position="41"/>
        <end position="51"/>
    </location>
</feature>
<evidence type="ECO:0000256" key="1">
    <source>
        <dbReference type="SAM" id="MobiDB-lite"/>
    </source>
</evidence>
<dbReference type="AlphaFoldDB" id="A0A9J6FSD4"/>
<reference evidence="2 3" key="1">
    <citation type="journal article" date="2020" name="Cell">
        <title>Large-Scale Comparative Analyses of Tick Genomes Elucidate Their Genetic Diversity and Vector Capacities.</title>
        <authorList>
            <consortium name="Tick Genome and Microbiome Consortium (TIGMIC)"/>
            <person name="Jia N."/>
            <person name="Wang J."/>
            <person name="Shi W."/>
            <person name="Du L."/>
            <person name="Sun Y."/>
            <person name="Zhan W."/>
            <person name="Jiang J.F."/>
            <person name="Wang Q."/>
            <person name="Zhang B."/>
            <person name="Ji P."/>
            <person name="Bell-Sakyi L."/>
            <person name="Cui X.M."/>
            <person name="Yuan T.T."/>
            <person name="Jiang B.G."/>
            <person name="Yang W.F."/>
            <person name="Lam T.T."/>
            <person name="Chang Q.C."/>
            <person name="Ding S.J."/>
            <person name="Wang X.J."/>
            <person name="Zhu J.G."/>
            <person name="Ruan X.D."/>
            <person name="Zhao L."/>
            <person name="Wei J.T."/>
            <person name="Ye R.Z."/>
            <person name="Que T.C."/>
            <person name="Du C.H."/>
            <person name="Zhou Y.H."/>
            <person name="Cheng J.X."/>
            <person name="Dai P.F."/>
            <person name="Guo W.B."/>
            <person name="Han X.H."/>
            <person name="Huang E.J."/>
            <person name="Li L.F."/>
            <person name="Wei W."/>
            <person name="Gao Y.C."/>
            <person name="Liu J.Z."/>
            <person name="Shao H.Z."/>
            <person name="Wang X."/>
            <person name="Wang C.C."/>
            <person name="Yang T.C."/>
            <person name="Huo Q.B."/>
            <person name="Li W."/>
            <person name="Chen H.Y."/>
            <person name="Chen S.E."/>
            <person name="Zhou L.G."/>
            <person name="Ni X.B."/>
            <person name="Tian J.H."/>
            <person name="Sheng Y."/>
            <person name="Liu T."/>
            <person name="Pan Y.S."/>
            <person name="Xia L.Y."/>
            <person name="Li J."/>
            <person name="Zhao F."/>
            <person name="Cao W.C."/>
        </authorList>
    </citation>
    <scope>NUCLEOTIDE SEQUENCE [LARGE SCALE GENOMIC DNA]</scope>
    <source>
        <strain evidence="2">HaeL-2018</strain>
    </source>
</reference>
<dbReference type="EMBL" id="JABSTR010000003">
    <property type="protein sequence ID" value="KAH9365683.1"/>
    <property type="molecule type" value="Genomic_DNA"/>
</dbReference>
<comment type="caution">
    <text evidence="2">The sequence shown here is derived from an EMBL/GenBank/DDBJ whole genome shotgun (WGS) entry which is preliminary data.</text>
</comment>
<evidence type="ECO:0000313" key="3">
    <source>
        <dbReference type="Proteomes" id="UP000821853"/>
    </source>
</evidence>
<protein>
    <submittedName>
        <fullName evidence="2">Uncharacterized protein</fullName>
    </submittedName>
</protein>